<organism evidence="7 8">
    <name type="scientific">Ornithorhynchus anatinus</name>
    <name type="common">Duckbill platypus</name>
    <dbReference type="NCBI Taxonomy" id="9258"/>
    <lineage>
        <taxon>Eukaryota</taxon>
        <taxon>Metazoa</taxon>
        <taxon>Chordata</taxon>
        <taxon>Craniata</taxon>
        <taxon>Vertebrata</taxon>
        <taxon>Euteleostomi</taxon>
        <taxon>Mammalia</taxon>
        <taxon>Monotremata</taxon>
        <taxon>Ornithorhynchidae</taxon>
        <taxon>Ornithorhynchus</taxon>
    </lineage>
</organism>
<evidence type="ECO:0000256" key="2">
    <source>
        <dbReference type="ARBA" id="ARBA00004584"/>
    </source>
</evidence>
<keyword evidence="8" id="KW-1185">Reference proteome</keyword>
<evidence type="ECO:0000313" key="8">
    <source>
        <dbReference type="Proteomes" id="UP000002279"/>
    </source>
</evidence>
<dbReference type="Pfam" id="PF11111">
    <property type="entry name" value="CENP-M"/>
    <property type="match status" value="1"/>
</dbReference>
<dbReference type="GO" id="GO:0000775">
    <property type="term" value="C:chromosome, centromeric region"/>
    <property type="evidence" value="ECO:0007669"/>
    <property type="project" value="UniProtKB-SubCell"/>
</dbReference>
<dbReference type="InterPro" id="IPR020987">
    <property type="entry name" value="Centromere_Cenp-M"/>
</dbReference>
<dbReference type="InParanoid" id="A0A6I8P059"/>
<evidence type="ECO:0000313" key="7">
    <source>
        <dbReference type="Ensembl" id="ENSOANP00000046477.1"/>
    </source>
</evidence>
<proteinExistence type="predicted"/>
<accession>A0A6I8P059</accession>
<reference evidence="7 8" key="1">
    <citation type="journal article" date="2008" name="Nature">
        <title>Genome analysis of the platypus reveals unique signatures of evolution.</title>
        <authorList>
            <person name="Warren W.C."/>
            <person name="Hillier L.W."/>
            <person name="Marshall Graves J.A."/>
            <person name="Birney E."/>
            <person name="Ponting C.P."/>
            <person name="Grutzner F."/>
            <person name="Belov K."/>
            <person name="Miller W."/>
            <person name="Clarke L."/>
            <person name="Chinwalla A.T."/>
            <person name="Yang S.P."/>
            <person name="Heger A."/>
            <person name="Locke D.P."/>
            <person name="Miethke P."/>
            <person name="Waters P.D."/>
            <person name="Veyrunes F."/>
            <person name="Fulton L."/>
            <person name="Fulton B."/>
            <person name="Graves T."/>
            <person name="Wallis J."/>
            <person name="Puente X.S."/>
            <person name="Lopez-Otin C."/>
            <person name="Ordonez G.R."/>
            <person name="Eichler E.E."/>
            <person name="Chen L."/>
            <person name="Cheng Z."/>
            <person name="Deakin J.E."/>
            <person name="Alsop A."/>
            <person name="Thompson K."/>
            <person name="Kirby P."/>
            <person name="Papenfuss A.T."/>
            <person name="Wakefield M.J."/>
            <person name="Olender T."/>
            <person name="Lancet D."/>
            <person name="Huttley G.A."/>
            <person name="Smit A.F."/>
            <person name="Pask A."/>
            <person name="Temple-Smith P."/>
            <person name="Batzer M.A."/>
            <person name="Walker J.A."/>
            <person name="Konkel M.K."/>
            <person name="Harris R.S."/>
            <person name="Whittington C.M."/>
            <person name="Wong E.S."/>
            <person name="Gemmell N.J."/>
            <person name="Buschiazzo E."/>
            <person name="Vargas Jentzsch I.M."/>
            <person name="Merkel A."/>
            <person name="Schmitz J."/>
            <person name="Zemann A."/>
            <person name="Churakov G."/>
            <person name="Kriegs J.O."/>
            <person name="Brosius J."/>
            <person name="Murchison E.P."/>
            <person name="Sachidanandam R."/>
            <person name="Smith C."/>
            <person name="Hannon G.J."/>
            <person name="Tsend-Ayush E."/>
            <person name="McMillan D."/>
            <person name="Attenborough R."/>
            <person name="Rens W."/>
            <person name="Ferguson-Smith M."/>
            <person name="Lefevre C.M."/>
            <person name="Sharp J.A."/>
            <person name="Nicholas K.R."/>
            <person name="Ray D.A."/>
            <person name="Kube M."/>
            <person name="Reinhardt R."/>
            <person name="Pringle T.H."/>
            <person name="Taylor J."/>
            <person name="Jones R.C."/>
            <person name="Nixon B."/>
            <person name="Dacheux J.L."/>
            <person name="Niwa H."/>
            <person name="Sekita Y."/>
            <person name="Huang X."/>
            <person name="Stark A."/>
            <person name="Kheradpour P."/>
            <person name="Kellis M."/>
            <person name="Flicek P."/>
            <person name="Chen Y."/>
            <person name="Webber C."/>
            <person name="Hardison R."/>
            <person name="Nelson J."/>
            <person name="Hallsworth-Pepin K."/>
            <person name="Delehaunty K."/>
            <person name="Markovic C."/>
            <person name="Minx P."/>
            <person name="Feng Y."/>
            <person name="Kremitzki C."/>
            <person name="Mitreva M."/>
            <person name="Glasscock J."/>
            <person name="Wylie T."/>
            <person name="Wohldmann P."/>
            <person name="Thiru P."/>
            <person name="Nhan M.N."/>
            <person name="Pohl C.S."/>
            <person name="Smith S.M."/>
            <person name="Hou S."/>
            <person name="Nefedov M."/>
            <person name="de Jong P.J."/>
            <person name="Renfree M.B."/>
            <person name="Mardis E.R."/>
            <person name="Wilson R.K."/>
        </authorList>
    </citation>
    <scope>NUCLEOTIDE SEQUENCE [LARGE SCALE GENOMIC DNA]</scope>
    <source>
        <strain evidence="7 8">Glennie</strain>
    </source>
</reference>
<dbReference type="PANTHER" id="PTHR34436">
    <property type="entry name" value="CENTROMERE PROTEIN M"/>
    <property type="match status" value="1"/>
</dbReference>
<dbReference type="InterPro" id="IPR027417">
    <property type="entry name" value="P-loop_NTPase"/>
</dbReference>
<keyword evidence="4" id="KW-0158">Chromosome</keyword>
<evidence type="ECO:0000256" key="3">
    <source>
        <dbReference type="ARBA" id="ARBA00016382"/>
    </source>
</evidence>
<comment type="subcellular location">
    <subcellularLocation>
        <location evidence="2">Chromosome</location>
        <location evidence="2">Centromere</location>
    </subcellularLocation>
    <subcellularLocation>
        <location evidence="1">Nucleus</location>
    </subcellularLocation>
</comment>
<dbReference type="Proteomes" id="UP000002279">
    <property type="component" value="Chromosome 14"/>
</dbReference>
<evidence type="ECO:0000256" key="6">
    <source>
        <dbReference type="ARBA" id="ARBA00023328"/>
    </source>
</evidence>
<dbReference type="Ensembl" id="ENSOANT00000059532.1">
    <property type="protein sequence ID" value="ENSOANP00000046477.1"/>
    <property type="gene ID" value="ENSOANG00000044226.1"/>
</dbReference>
<dbReference type="Bgee" id="ENSOANG00000044226">
    <property type="expression patterns" value="Expressed in endometrium and 7 other cell types or tissues"/>
</dbReference>
<gene>
    <name evidence="7" type="primary">CENPM</name>
</gene>
<dbReference type="GO" id="GO:0005634">
    <property type="term" value="C:nucleus"/>
    <property type="evidence" value="ECO:0007669"/>
    <property type="project" value="UniProtKB-SubCell"/>
</dbReference>
<evidence type="ECO:0000256" key="4">
    <source>
        <dbReference type="ARBA" id="ARBA00022454"/>
    </source>
</evidence>
<dbReference type="FunCoup" id="A0A6I8P059">
    <property type="interactions" value="1128"/>
</dbReference>
<dbReference type="AlphaFoldDB" id="A0A6I8P059"/>
<dbReference type="Gene3D" id="3.40.50.300">
    <property type="entry name" value="P-loop containing nucleotide triphosphate hydrolases"/>
    <property type="match status" value="1"/>
</dbReference>
<reference evidence="7" key="2">
    <citation type="submission" date="2025-08" db="UniProtKB">
        <authorList>
            <consortium name="Ensembl"/>
        </authorList>
    </citation>
    <scope>IDENTIFICATION</scope>
    <source>
        <strain evidence="7">Glennie</strain>
    </source>
</reference>
<sequence>MSVLRPLDKLPVPNVATILLVGTDEKQLEQLAEAMLKESKSFKIQIHLAPSLPLPSDSSHLRPRIDLIVFLFSLQSKKSFSSVEASLAHVDASFFLGKVCFLATGGRYPSGHSLPSGSQPLLATGQAEVVGR</sequence>
<evidence type="ECO:0000256" key="5">
    <source>
        <dbReference type="ARBA" id="ARBA00023242"/>
    </source>
</evidence>
<dbReference type="OMA" id="LATGXVE"/>
<keyword evidence="5" id="KW-0539">Nucleus</keyword>
<name>A0A6I8P059_ORNAN</name>
<protein>
    <recommendedName>
        <fullName evidence="3">Centromere protein M</fullName>
    </recommendedName>
</protein>
<evidence type="ECO:0000256" key="1">
    <source>
        <dbReference type="ARBA" id="ARBA00004123"/>
    </source>
</evidence>
<keyword evidence="6" id="KW-0137">Centromere</keyword>
<dbReference type="PANTHER" id="PTHR34436:SF1">
    <property type="entry name" value="CENTROMERE PROTEIN M"/>
    <property type="match status" value="1"/>
</dbReference>
<dbReference type="GeneTree" id="ENSGT00390000017504"/>
<reference evidence="7" key="3">
    <citation type="submission" date="2025-09" db="UniProtKB">
        <authorList>
            <consortium name="Ensembl"/>
        </authorList>
    </citation>
    <scope>IDENTIFICATION</scope>
    <source>
        <strain evidence="7">Glennie</strain>
    </source>
</reference>